<protein>
    <submittedName>
        <fullName evidence="2">Uncharacterized protein involved in outer membrane biogenesis</fullName>
    </submittedName>
</protein>
<dbReference type="AlphaFoldDB" id="A0A2X4Y171"/>
<dbReference type="EMBL" id="LS483469">
    <property type="protein sequence ID" value="SQI45885.1"/>
    <property type="molecule type" value="Genomic_DNA"/>
</dbReference>
<feature type="domain" description="YhdP central" evidence="1">
    <location>
        <begin position="1"/>
        <end position="145"/>
    </location>
</feature>
<proteinExistence type="predicted"/>
<dbReference type="PANTHER" id="PTHR38690:SF1">
    <property type="entry name" value="PROTEASE"/>
    <property type="match status" value="1"/>
</dbReference>
<dbReference type="Pfam" id="PF13116">
    <property type="entry name" value="YhdP"/>
    <property type="match status" value="1"/>
</dbReference>
<dbReference type="InterPro" id="IPR011836">
    <property type="entry name" value="YhdP"/>
</dbReference>
<dbReference type="Proteomes" id="UP000248897">
    <property type="component" value="Chromosome 1"/>
</dbReference>
<gene>
    <name evidence="2" type="ORF">NCTC12961_05338</name>
</gene>
<sequence>MGKGEIDSIGGGRAGQLLRLVSFDALLRKLQFDFSDTFGKGFYFDSIRSTAWMKDGIMHTDNLLVDGLAADIAMNGQIDLARRQIDMEAVVAPEISATVGVATAFVINPIIGAAVFAASKVLAPLWNKISLIRYHISGSLDQPKINEVLRKPKENKAS</sequence>
<reference evidence="2 3" key="1">
    <citation type="submission" date="2018-06" db="EMBL/GenBank/DDBJ databases">
        <authorList>
            <consortium name="Pathogen Informatics"/>
            <person name="Doyle S."/>
        </authorList>
    </citation>
    <scope>NUCLEOTIDE SEQUENCE [LARGE SCALE GENOMIC DNA]</scope>
    <source>
        <strain evidence="2 3">NCTC12961</strain>
    </source>
</reference>
<evidence type="ECO:0000259" key="1">
    <source>
        <dbReference type="Pfam" id="PF13116"/>
    </source>
</evidence>
<accession>A0A2X4Y171</accession>
<dbReference type="PANTHER" id="PTHR38690">
    <property type="entry name" value="PROTEASE-RELATED"/>
    <property type="match status" value="1"/>
</dbReference>
<evidence type="ECO:0000313" key="3">
    <source>
        <dbReference type="Proteomes" id="UP000248897"/>
    </source>
</evidence>
<evidence type="ECO:0000313" key="2">
    <source>
        <dbReference type="EMBL" id="SQI45885.1"/>
    </source>
</evidence>
<organism evidence="2 3">
    <name type="scientific">Serratia plymuthica</name>
    <dbReference type="NCBI Taxonomy" id="82996"/>
    <lineage>
        <taxon>Bacteria</taxon>
        <taxon>Pseudomonadati</taxon>
        <taxon>Pseudomonadota</taxon>
        <taxon>Gammaproteobacteria</taxon>
        <taxon>Enterobacterales</taxon>
        <taxon>Yersiniaceae</taxon>
        <taxon>Serratia</taxon>
    </lineage>
</organism>
<dbReference type="InterPro" id="IPR025263">
    <property type="entry name" value="YhdP_central"/>
</dbReference>
<name>A0A2X4Y171_SERPL</name>